<reference evidence="6 7" key="1">
    <citation type="journal article" date="2024" name="Appl. Environ. Microbiol.">
        <title>Pontiella agarivorans sp. nov., a novel marine anaerobic bacterium capable of degrading macroalgal polysaccharides and fixing nitrogen.</title>
        <authorList>
            <person name="Liu N."/>
            <person name="Kivenson V."/>
            <person name="Peng X."/>
            <person name="Cui Z."/>
            <person name="Lankiewicz T.S."/>
            <person name="Gosselin K.M."/>
            <person name="English C.J."/>
            <person name="Blair E.M."/>
            <person name="O'Malley M.A."/>
            <person name="Valentine D.L."/>
        </authorList>
    </citation>
    <scope>NUCLEOTIDE SEQUENCE [LARGE SCALE GENOMIC DNA]</scope>
    <source>
        <strain evidence="6 7">NLcol2</strain>
    </source>
</reference>
<dbReference type="InterPro" id="IPR055372">
    <property type="entry name" value="CBM96"/>
</dbReference>
<evidence type="ECO:0000256" key="4">
    <source>
        <dbReference type="SAM" id="SignalP"/>
    </source>
</evidence>
<gene>
    <name evidence="6" type="ORF">P9H32_15395</name>
</gene>
<sequence length="860" mass="91294">MSKILTMLLSILGCVGFVNAENFILDVQQDTFIQASTKDTNFGSDTNTFVRSANPSQNWGRVGYYQFDISSITEAQLNAAVSAELTLHIQSLASTSGAGEIRVYGLTDSWDETALTWNTAPMKYINTYGDVTGSPAPLFDTADATHANLGIVAGEAYEMASANMLTFLRDAKAAGNDEVTFVVAPYNDPAANFGFYAYSKEEASGTKGASLLIADSGGLALTSVQVFGPSEIYEETTGQYTCLAFFDDGSTNDVTNTAIWSEDNDTTTISAGVLTAGAVDFSQTVTVAASYTYGTVTEDDAVTVTVNDRPVPPPPVVTTVLLNEDFEGTMTNFTWIVNVADAANSNAYSSTTGVNHATGAAEGSAAHVGDGLSASGDNTLAAGWIQANDLLVDPASNFTMTVDFKFEQESNYDDCQIFIGDLNGKSYYRLGLSESTDAQSAYLIEGGVRNGTALGVYAPALVDDTWYTATVGWDAAAETLTLHVEEVAGSSNVLIFASVLDGSGDKVSLKDLAAGGVQFGFGTFNDRASCDNVVIAGTALRTLTDPSFTEDFENGGIAHFTWVMNSVTSINENAISTINGVNHETGAEEGTALHVGDGLVSIDNHQASGWALWDGVSVDPKYDFVLVADVKYENEGGYDDALLFVGDMDDKSYYRLSLGENDVSKQMWAVTNGVKYGLVTNTNGTQTATLPPTVYYTGSSLADDTWYTTMVEWDADTESMSFSVSGLSGSGSSSFSDVLLDGSSSNNPAFMSMAASGVQFGFGTFNDRASFDNMAVYVFLPPFNPDDLAYDIIDITSSNMTISIDAAEGLTYELQWDENLMIAPTWAPVEVVATTGTNTVHTFNLPDTGAATSFFRLIAK</sequence>
<proteinExistence type="predicted"/>
<dbReference type="Pfam" id="PF24517">
    <property type="entry name" value="CBM96"/>
    <property type="match status" value="1"/>
</dbReference>
<accession>A0ABU5N0Q5</accession>
<comment type="caution">
    <text evidence="6">The sequence shown here is derived from an EMBL/GenBank/DDBJ whole genome shotgun (WGS) entry which is preliminary data.</text>
</comment>
<feature type="domain" description="Carbohydrate-binding module family 96" evidence="5">
    <location>
        <begin position="27"/>
        <end position="146"/>
    </location>
</feature>
<feature type="signal peptide" evidence="4">
    <location>
        <begin position="1"/>
        <end position="20"/>
    </location>
</feature>
<evidence type="ECO:0000256" key="2">
    <source>
        <dbReference type="ARBA" id="ARBA00022525"/>
    </source>
</evidence>
<evidence type="ECO:0000313" key="7">
    <source>
        <dbReference type="Proteomes" id="UP001290861"/>
    </source>
</evidence>
<dbReference type="EMBL" id="JARVCO010000012">
    <property type="protein sequence ID" value="MDZ8120015.1"/>
    <property type="molecule type" value="Genomic_DNA"/>
</dbReference>
<evidence type="ECO:0000256" key="3">
    <source>
        <dbReference type="ARBA" id="ARBA00022729"/>
    </source>
</evidence>
<evidence type="ECO:0000313" key="6">
    <source>
        <dbReference type="EMBL" id="MDZ8120015.1"/>
    </source>
</evidence>
<keyword evidence="7" id="KW-1185">Reference proteome</keyword>
<comment type="subcellular location">
    <subcellularLocation>
        <location evidence="1">Secreted</location>
    </subcellularLocation>
</comment>
<keyword evidence="2" id="KW-0964">Secreted</keyword>
<evidence type="ECO:0000256" key="1">
    <source>
        <dbReference type="ARBA" id="ARBA00004613"/>
    </source>
</evidence>
<organism evidence="6 7">
    <name type="scientific">Pontiella agarivorans</name>
    <dbReference type="NCBI Taxonomy" id="3038953"/>
    <lineage>
        <taxon>Bacteria</taxon>
        <taxon>Pseudomonadati</taxon>
        <taxon>Kiritimatiellota</taxon>
        <taxon>Kiritimatiellia</taxon>
        <taxon>Kiritimatiellales</taxon>
        <taxon>Pontiellaceae</taxon>
        <taxon>Pontiella</taxon>
    </lineage>
</organism>
<dbReference type="InterPro" id="IPR013320">
    <property type="entry name" value="ConA-like_dom_sf"/>
</dbReference>
<dbReference type="RefSeq" id="WP_322609794.1">
    <property type="nucleotide sequence ID" value="NZ_JARVCO010000012.1"/>
</dbReference>
<dbReference type="Proteomes" id="UP001290861">
    <property type="component" value="Unassembled WGS sequence"/>
</dbReference>
<evidence type="ECO:0000259" key="5">
    <source>
        <dbReference type="Pfam" id="PF24517"/>
    </source>
</evidence>
<dbReference type="SUPFAM" id="SSF49899">
    <property type="entry name" value="Concanavalin A-like lectins/glucanases"/>
    <property type="match status" value="1"/>
</dbReference>
<protein>
    <submittedName>
        <fullName evidence="6">DNRLRE domain-containing protein</fullName>
    </submittedName>
</protein>
<dbReference type="Gene3D" id="2.60.40.1080">
    <property type="match status" value="1"/>
</dbReference>
<feature type="chain" id="PRO_5047495290" evidence="4">
    <location>
        <begin position="21"/>
        <end position="860"/>
    </location>
</feature>
<dbReference type="NCBIfam" id="NF033679">
    <property type="entry name" value="DNRLRE_dom"/>
    <property type="match status" value="1"/>
</dbReference>
<keyword evidence="3 4" id="KW-0732">Signal</keyword>
<name>A0ABU5N0Q5_9BACT</name>